<proteinExistence type="predicted"/>
<organism evidence="2 3">
    <name type="scientific">Liparis tanakae</name>
    <name type="common">Tanaka's snailfish</name>
    <dbReference type="NCBI Taxonomy" id="230148"/>
    <lineage>
        <taxon>Eukaryota</taxon>
        <taxon>Metazoa</taxon>
        <taxon>Chordata</taxon>
        <taxon>Craniata</taxon>
        <taxon>Vertebrata</taxon>
        <taxon>Euteleostomi</taxon>
        <taxon>Actinopterygii</taxon>
        <taxon>Neopterygii</taxon>
        <taxon>Teleostei</taxon>
        <taxon>Neoteleostei</taxon>
        <taxon>Acanthomorphata</taxon>
        <taxon>Eupercaria</taxon>
        <taxon>Perciformes</taxon>
        <taxon>Cottioidei</taxon>
        <taxon>Cottales</taxon>
        <taxon>Liparidae</taxon>
        <taxon>Liparis</taxon>
    </lineage>
</organism>
<reference evidence="2 3" key="1">
    <citation type="submission" date="2019-03" db="EMBL/GenBank/DDBJ databases">
        <title>First draft genome of Liparis tanakae, snailfish: a comprehensive survey of snailfish specific genes.</title>
        <authorList>
            <person name="Kim W."/>
            <person name="Song I."/>
            <person name="Jeong J.-H."/>
            <person name="Kim D."/>
            <person name="Kim S."/>
            <person name="Ryu S."/>
            <person name="Song J.Y."/>
            <person name="Lee S.K."/>
        </authorList>
    </citation>
    <scope>NUCLEOTIDE SEQUENCE [LARGE SCALE GENOMIC DNA]</scope>
    <source>
        <tissue evidence="2">Muscle</tissue>
    </source>
</reference>
<feature type="compositionally biased region" description="Basic residues" evidence="1">
    <location>
        <begin position="59"/>
        <end position="70"/>
    </location>
</feature>
<dbReference type="AlphaFoldDB" id="A0A4Z2FKG9"/>
<feature type="region of interest" description="Disordered" evidence="1">
    <location>
        <begin position="1"/>
        <end position="106"/>
    </location>
</feature>
<feature type="compositionally biased region" description="Low complexity" evidence="1">
    <location>
        <begin position="71"/>
        <end position="92"/>
    </location>
</feature>
<accession>A0A4Z2FKG9</accession>
<protein>
    <submittedName>
        <fullName evidence="2">Uncharacterized protein</fullName>
    </submittedName>
</protein>
<evidence type="ECO:0000313" key="3">
    <source>
        <dbReference type="Proteomes" id="UP000314294"/>
    </source>
</evidence>
<evidence type="ECO:0000256" key="1">
    <source>
        <dbReference type="SAM" id="MobiDB-lite"/>
    </source>
</evidence>
<gene>
    <name evidence="2" type="ORF">EYF80_048349</name>
</gene>
<sequence length="106" mass="11822">MSCRKSLRMKPEMFPEMGTLPRWGDALEEEGHGGVLQGGPLLRGEPSLPRRREGVAGPRRLRLWRRRPGRRPGAQRLTAETGAGAGAGVAQQEEQRRPQRVHLRPA</sequence>
<name>A0A4Z2FKG9_9TELE</name>
<keyword evidence="3" id="KW-1185">Reference proteome</keyword>
<evidence type="ECO:0000313" key="2">
    <source>
        <dbReference type="EMBL" id="TNN41491.1"/>
    </source>
</evidence>
<comment type="caution">
    <text evidence="2">The sequence shown here is derived from an EMBL/GenBank/DDBJ whole genome shotgun (WGS) entry which is preliminary data.</text>
</comment>
<dbReference type="Proteomes" id="UP000314294">
    <property type="component" value="Unassembled WGS sequence"/>
</dbReference>
<dbReference type="EMBL" id="SRLO01001104">
    <property type="protein sequence ID" value="TNN41491.1"/>
    <property type="molecule type" value="Genomic_DNA"/>
</dbReference>